<organism evidence="2 3">
    <name type="scientific">Krasilnikovia cinnamomea</name>
    <dbReference type="NCBI Taxonomy" id="349313"/>
    <lineage>
        <taxon>Bacteria</taxon>
        <taxon>Bacillati</taxon>
        <taxon>Actinomycetota</taxon>
        <taxon>Actinomycetes</taxon>
        <taxon>Micromonosporales</taxon>
        <taxon>Micromonosporaceae</taxon>
        <taxon>Krasilnikovia</taxon>
    </lineage>
</organism>
<dbReference type="OrthoDB" id="3286134at2"/>
<gene>
    <name evidence="2" type="ORF">EV385_6184</name>
</gene>
<comment type="caution">
    <text evidence="2">The sequence shown here is derived from an EMBL/GenBank/DDBJ whole genome shotgun (WGS) entry which is preliminary data.</text>
</comment>
<evidence type="ECO:0000313" key="3">
    <source>
        <dbReference type="Proteomes" id="UP000292564"/>
    </source>
</evidence>
<proteinExistence type="predicted"/>
<feature type="chain" id="PRO_5020795915" evidence="1">
    <location>
        <begin position="39"/>
        <end position="167"/>
    </location>
</feature>
<evidence type="ECO:0000256" key="1">
    <source>
        <dbReference type="SAM" id="SignalP"/>
    </source>
</evidence>
<feature type="signal peptide" evidence="1">
    <location>
        <begin position="1"/>
        <end position="38"/>
    </location>
</feature>
<reference evidence="2 3" key="1">
    <citation type="submission" date="2019-02" db="EMBL/GenBank/DDBJ databases">
        <title>Sequencing the genomes of 1000 actinobacteria strains.</title>
        <authorList>
            <person name="Klenk H.-P."/>
        </authorList>
    </citation>
    <scope>NUCLEOTIDE SEQUENCE [LARGE SCALE GENOMIC DNA]</scope>
    <source>
        <strain evidence="2 3">DSM 45162</strain>
    </source>
</reference>
<dbReference type="Pfam" id="PF19714">
    <property type="entry name" value="DUF6209"/>
    <property type="match status" value="1"/>
</dbReference>
<evidence type="ECO:0000313" key="2">
    <source>
        <dbReference type="EMBL" id="RZU54236.1"/>
    </source>
</evidence>
<protein>
    <submittedName>
        <fullName evidence="2">Uncharacterized protein</fullName>
    </submittedName>
</protein>
<dbReference type="RefSeq" id="WP_130512618.1">
    <property type="nucleotide sequence ID" value="NZ_SHKY01000001.1"/>
</dbReference>
<dbReference type="AlphaFoldDB" id="A0A4V2G7X1"/>
<keyword evidence="3" id="KW-1185">Reference proteome</keyword>
<dbReference type="InterPro" id="IPR046181">
    <property type="entry name" value="DUF6209"/>
</dbReference>
<accession>A0A4V2G7X1</accession>
<dbReference type="EMBL" id="SHKY01000001">
    <property type="protein sequence ID" value="RZU54236.1"/>
    <property type="molecule type" value="Genomic_DNA"/>
</dbReference>
<name>A0A4V2G7X1_9ACTN</name>
<sequence length="167" mass="17754">MPSTSSPTTRPSRTRTRAGVSLLAVAATVLVPAAPAAAAPDGPVAATVTAPLVRFLPDWITTVEGAIVANSTVLVDYDPARLPTCRAQYAGGDAWSINVEYRVDGGTVQRQPVTQLDSNRKQAKVLASVPLAADAHEVELWFVSGDRAGCREYDSRYGANYRFPVAR</sequence>
<dbReference type="Proteomes" id="UP000292564">
    <property type="component" value="Unassembled WGS sequence"/>
</dbReference>
<keyword evidence="1" id="KW-0732">Signal</keyword>